<feature type="domain" description="DUF218" evidence="1">
    <location>
        <begin position="46"/>
        <end position="152"/>
    </location>
</feature>
<accession>A0A059GBH9</accession>
<protein>
    <recommendedName>
        <fullName evidence="1">DUF218 domain-containing protein</fullName>
    </recommendedName>
</protein>
<reference evidence="2 3" key="1">
    <citation type="journal article" date="2014" name="Antonie Van Leeuwenhoek">
        <title>Hyphomonas beringensis sp. nov. and Hyphomonas chukchiensis sp. nov., isolated from surface seawater of the Bering Sea and Chukchi Sea.</title>
        <authorList>
            <person name="Li C."/>
            <person name="Lai Q."/>
            <person name="Li G."/>
            <person name="Dong C."/>
            <person name="Wang J."/>
            <person name="Liao Y."/>
            <person name="Shao Z."/>
        </authorList>
    </citation>
    <scope>NUCLEOTIDE SEQUENCE [LARGE SCALE GENOMIC DNA]</scope>
    <source>
        <strain evidence="2 3">SCH89</strain>
    </source>
</reference>
<dbReference type="InterPro" id="IPR003848">
    <property type="entry name" value="DUF218"/>
</dbReference>
<comment type="caution">
    <text evidence="2">The sequence shown here is derived from an EMBL/GenBank/DDBJ whole genome shotgun (WGS) entry which is preliminary data.</text>
</comment>
<dbReference type="AlphaFoldDB" id="A0A059GBH9"/>
<dbReference type="EMBL" id="ARYL01000002">
    <property type="protein sequence ID" value="KDA04181.1"/>
    <property type="molecule type" value="Genomic_DNA"/>
</dbReference>
<name>A0A059GBH9_9PROT</name>
<dbReference type="Pfam" id="PF02698">
    <property type="entry name" value="DUF218"/>
    <property type="match status" value="1"/>
</dbReference>
<evidence type="ECO:0000313" key="3">
    <source>
        <dbReference type="Proteomes" id="UP000024942"/>
    </source>
</evidence>
<dbReference type="CDD" id="cd06259">
    <property type="entry name" value="YdcF-like"/>
    <property type="match status" value="1"/>
</dbReference>
<organism evidence="2 3">
    <name type="scientific">Hyphomonas oceanitis SCH89</name>
    <dbReference type="NCBI Taxonomy" id="1280953"/>
    <lineage>
        <taxon>Bacteria</taxon>
        <taxon>Pseudomonadati</taxon>
        <taxon>Pseudomonadota</taxon>
        <taxon>Alphaproteobacteria</taxon>
        <taxon>Hyphomonadales</taxon>
        <taxon>Hyphomonadaceae</taxon>
        <taxon>Hyphomonas</taxon>
    </lineage>
</organism>
<dbReference type="PATRIC" id="fig|1280953.3.peg.517"/>
<dbReference type="Proteomes" id="UP000024942">
    <property type="component" value="Unassembled WGS sequence"/>
</dbReference>
<proteinExistence type="predicted"/>
<gene>
    <name evidence="2" type="ORF">HOC_02566</name>
</gene>
<sequence>MRILLIRLLLADLLATLLFFGLTRFVDQTSQISDGAGVVFYSGSPREAAARIDKGIALLEAGKVDRLVMVGGHRPQEGIVGSQEMALRAIRKSGYGARISADVTSRDTISGLQNLADQPGLTGARQLVFVSNCMHLMRAKTIYHSVAQGGPVARSACARSSLNPMDIWKRAHYEAAAWMLYILPQSWRDSILDRLRGEDINP</sequence>
<keyword evidence="3" id="KW-1185">Reference proteome</keyword>
<dbReference type="STRING" id="1280953.HOC_02566"/>
<evidence type="ECO:0000313" key="2">
    <source>
        <dbReference type="EMBL" id="KDA04181.1"/>
    </source>
</evidence>
<evidence type="ECO:0000259" key="1">
    <source>
        <dbReference type="Pfam" id="PF02698"/>
    </source>
</evidence>
<dbReference type="eggNOG" id="COG1434">
    <property type="taxonomic scope" value="Bacteria"/>
</dbReference>